<protein>
    <submittedName>
        <fullName evidence="3">Uncharacterized protein</fullName>
    </submittedName>
</protein>
<keyword evidence="1" id="KW-0812">Transmembrane</keyword>
<evidence type="ECO:0000313" key="3">
    <source>
        <dbReference type="EMBL" id="CAI2371399.1"/>
    </source>
</evidence>
<keyword evidence="2" id="KW-0732">Signal</keyword>
<proteinExistence type="predicted"/>
<evidence type="ECO:0000256" key="1">
    <source>
        <dbReference type="SAM" id="Phobius"/>
    </source>
</evidence>
<dbReference type="PROSITE" id="PS51257">
    <property type="entry name" value="PROKAR_LIPOPROTEIN"/>
    <property type="match status" value="1"/>
</dbReference>
<dbReference type="EMBL" id="CAMPGE010012629">
    <property type="protein sequence ID" value="CAI2371399.1"/>
    <property type="molecule type" value="Genomic_DNA"/>
</dbReference>
<dbReference type="Proteomes" id="UP001295684">
    <property type="component" value="Unassembled WGS sequence"/>
</dbReference>
<reference evidence="3" key="1">
    <citation type="submission" date="2023-07" db="EMBL/GenBank/DDBJ databases">
        <authorList>
            <consortium name="AG Swart"/>
            <person name="Singh M."/>
            <person name="Singh A."/>
            <person name="Seah K."/>
            <person name="Emmerich C."/>
        </authorList>
    </citation>
    <scope>NUCLEOTIDE SEQUENCE</scope>
    <source>
        <strain evidence="3">DP1</strain>
    </source>
</reference>
<feature type="transmembrane region" description="Helical" evidence="1">
    <location>
        <begin position="95"/>
        <end position="116"/>
    </location>
</feature>
<keyword evidence="4" id="KW-1185">Reference proteome</keyword>
<gene>
    <name evidence="3" type="ORF">ECRASSUSDP1_LOCUS12721</name>
</gene>
<organism evidence="3 4">
    <name type="scientific">Euplotes crassus</name>
    <dbReference type="NCBI Taxonomy" id="5936"/>
    <lineage>
        <taxon>Eukaryota</taxon>
        <taxon>Sar</taxon>
        <taxon>Alveolata</taxon>
        <taxon>Ciliophora</taxon>
        <taxon>Intramacronucleata</taxon>
        <taxon>Spirotrichea</taxon>
        <taxon>Hypotrichia</taxon>
        <taxon>Euplotida</taxon>
        <taxon>Euplotidae</taxon>
        <taxon>Moneuplotes</taxon>
    </lineage>
</organism>
<sequence length="406" mass="46384">MAKLHRSIIVVLVLIMALSCSFALRSNNILQDNKVSVPKVANTTEPAGSLSAKKQEPGVIHTPGVNKKLSQPVWAYTNYIDWTKMKTYVHSQREIILYSSSIAILTAVLLVSIKVIKSKYYTNKFNEKDLFNARSLFKAKGRLSHEKRRKEDEGLKTILEDVDESCDVENGNKRETCKTIYEDRFSHTYSTFSVPGRNSHLHVDGERLQHNLRRNYHERKTGEEPEIISVFSTEKSEDYAIPQRQFMKADFGNDKLEKAAYLKAKERALFGNFNSQNDNASKLPAQEGVKSQIKIDFSESGSEDEELSDCPRQDDINNVYGRDTIDLNGPMYDPMILKKNGKGCMSEFSQAESEANDMNKILNHMEEKPFKGFEEDDITNSVDSRINEGAMLRSRHHNNDMEDLFF</sequence>
<feature type="signal peptide" evidence="2">
    <location>
        <begin position="1"/>
        <end position="23"/>
    </location>
</feature>
<name>A0AAD1UM94_EUPCR</name>
<feature type="chain" id="PRO_5042285898" evidence="2">
    <location>
        <begin position="24"/>
        <end position="406"/>
    </location>
</feature>
<evidence type="ECO:0000256" key="2">
    <source>
        <dbReference type="SAM" id="SignalP"/>
    </source>
</evidence>
<comment type="caution">
    <text evidence="3">The sequence shown here is derived from an EMBL/GenBank/DDBJ whole genome shotgun (WGS) entry which is preliminary data.</text>
</comment>
<accession>A0AAD1UM94</accession>
<keyword evidence="1" id="KW-0472">Membrane</keyword>
<evidence type="ECO:0000313" key="4">
    <source>
        <dbReference type="Proteomes" id="UP001295684"/>
    </source>
</evidence>
<dbReference type="AlphaFoldDB" id="A0AAD1UM94"/>
<keyword evidence="1" id="KW-1133">Transmembrane helix</keyword>